<evidence type="ECO:0000256" key="5">
    <source>
        <dbReference type="SAM" id="MobiDB-lite"/>
    </source>
</evidence>
<feature type="compositionally biased region" description="Acidic residues" evidence="5">
    <location>
        <begin position="1500"/>
        <end position="1510"/>
    </location>
</feature>
<feature type="compositionally biased region" description="Polar residues" evidence="5">
    <location>
        <begin position="3124"/>
        <end position="3137"/>
    </location>
</feature>
<accession>A0A9U8E7P6</accession>
<dbReference type="Proteomes" id="UP001165740">
    <property type="component" value="Chromosome 15"/>
</dbReference>
<dbReference type="Pfam" id="PF00628">
    <property type="entry name" value="PHD"/>
    <property type="match status" value="1"/>
</dbReference>
<dbReference type="SUPFAM" id="SSF57903">
    <property type="entry name" value="FYVE/PHD zinc finger"/>
    <property type="match status" value="1"/>
</dbReference>
<feature type="region of interest" description="Disordered" evidence="5">
    <location>
        <begin position="2608"/>
        <end position="2720"/>
    </location>
</feature>
<feature type="compositionally biased region" description="Basic and acidic residues" evidence="5">
    <location>
        <begin position="701"/>
        <end position="728"/>
    </location>
</feature>
<feature type="region of interest" description="Disordered" evidence="5">
    <location>
        <begin position="1660"/>
        <end position="1731"/>
    </location>
</feature>
<feature type="compositionally biased region" description="Acidic residues" evidence="5">
    <location>
        <begin position="2024"/>
        <end position="2036"/>
    </location>
</feature>
<dbReference type="GO" id="GO:0008270">
    <property type="term" value="F:zinc ion binding"/>
    <property type="evidence" value="ECO:0007669"/>
    <property type="project" value="UniProtKB-KW"/>
</dbReference>
<feature type="compositionally biased region" description="Polar residues" evidence="5">
    <location>
        <begin position="3094"/>
        <end position="3117"/>
    </location>
</feature>
<feature type="compositionally biased region" description="Basic and acidic residues" evidence="5">
    <location>
        <begin position="3138"/>
        <end position="3148"/>
    </location>
</feature>
<feature type="compositionally biased region" description="Polar residues" evidence="5">
    <location>
        <begin position="2749"/>
        <end position="2763"/>
    </location>
</feature>
<feature type="compositionally biased region" description="Polar residues" evidence="5">
    <location>
        <begin position="1081"/>
        <end position="1100"/>
    </location>
</feature>
<dbReference type="InterPro" id="IPR019786">
    <property type="entry name" value="Zinc_finger_PHD-type_CS"/>
</dbReference>
<dbReference type="PROSITE" id="PS01359">
    <property type="entry name" value="ZF_PHD_1"/>
    <property type="match status" value="1"/>
</dbReference>
<feature type="compositionally biased region" description="Polar residues" evidence="5">
    <location>
        <begin position="320"/>
        <end position="331"/>
    </location>
</feature>
<feature type="region of interest" description="Disordered" evidence="5">
    <location>
        <begin position="963"/>
        <end position="1143"/>
    </location>
</feature>
<keyword evidence="2 4" id="KW-0863">Zinc-finger</keyword>
<proteinExistence type="predicted"/>
<feature type="compositionally biased region" description="Basic residues" evidence="5">
    <location>
        <begin position="2129"/>
        <end position="2146"/>
    </location>
</feature>
<feature type="compositionally biased region" description="Basic and acidic residues" evidence="5">
    <location>
        <begin position="198"/>
        <end position="207"/>
    </location>
</feature>
<dbReference type="GO" id="GO:0042393">
    <property type="term" value="F:histone binding"/>
    <property type="evidence" value="ECO:0007669"/>
    <property type="project" value="TreeGrafter"/>
</dbReference>
<feature type="compositionally biased region" description="Basic residues" evidence="5">
    <location>
        <begin position="1979"/>
        <end position="1994"/>
    </location>
</feature>
<dbReference type="SMART" id="SM00249">
    <property type="entry name" value="PHD"/>
    <property type="match status" value="1"/>
</dbReference>
<feature type="region of interest" description="Disordered" evidence="5">
    <location>
        <begin position="2971"/>
        <end position="3013"/>
    </location>
</feature>
<feature type="compositionally biased region" description="Polar residues" evidence="5">
    <location>
        <begin position="1003"/>
        <end position="1030"/>
    </location>
</feature>
<feature type="compositionally biased region" description="Basic and acidic residues" evidence="5">
    <location>
        <begin position="2795"/>
        <end position="2825"/>
    </location>
</feature>
<evidence type="ECO:0000259" key="6">
    <source>
        <dbReference type="PROSITE" id="PS50016"/>
    </source>
</evidence>
<feature type="domain" description="PHD-type" evidence="6">
    <location>
        <begin position="1558"/>
        <end position="1608"/>
    </location>
</feature>
<feature type="region of interest" description="Disordered" evidence="5">
    <location>
        <begin position="683"/>
        <end position="728"/>
    </location>
</feature>
<feature type="compositionally biased region" description="Acidic residues" evidence="5">
    <location>
        <begin position="1821"/>
        <end position="1855"/>
    </location>
</feature>
<keyword evidence="1" id="KW-0479">Metal-binding</keyword>
<dbReference type="CDD" id="cd15543">
    <property type="entry name" value="PHD_RSF1"/>
    <property type="match status" value="1"/>
</dbReference>
<feature type="compositionally biased region" description="Basic and acidic residues" evidence="5">
    <location>
        <begin position="1043"/>
        <end position="1080"/>
    </location>
</feature>
<evidence type="ECO:0000256" key="4">
    <source>
        <dbReference type="PROSITE-ProRule" id="PRU00146"/>
    </source>
</evidence>
<feature type="region of interest" description="Disordered" evidence="5">
    <location>
        <begin position="868"/>
        <end position="900"/>
    </location>
</feature>
<feature type="region of interest" description="Disordered" evidence="5">
    <location>
        <begin position="1232"/>
        <end position="1551"/>
    </location>
</feature>
<feature type="compositionally biased region" description="Polar residues" evidence="5">
    <location>
        <begin position="3344"/>
        <end position="3372"/>
    </location>
</feature>
<feature type="compositionally biased region" description="Polar residues" evidence="5">
    <location>
        <begin position="1279"/>
        <end position="1304"/>
    </location>
</feature>
<feature type="region of interest" description="Disordered" evidence="5">
    <location>
        <begin position="3289"/>
        <end position="3434"/>
    </location>
</feature>
<dbReference type="OMA" id="GLAYWCQ"/>
<feature type="compositionally biased region" description="Basic and acidic residues" evidence="5">
    <location>
        <begin position="2104"/>
        <end position="2127"/>
    </location>
</feature>
<keyword evidence="7" id="KW-1185">Reference proteome</keyword>
<feature type="compositionally biased region" description="Polar residues" evidence="5">
    <location>
        <begin position="808"/>
        <end position="818"/>
    </location>
</feature>
<dbReference type="GO" id="GO:0045892">
    <property type="term" value="P:negative regulation of DNA-templated transcription"/>
    <property type="evidence" value="ECO:0007669"/>
    <property type="project" value="TreeGrafter"/>
</dbReference>
<feature type="compositionally biased region" description="Basic residues" evidence="5">
    <location>
        <begin position="1946"/>
        <end position="1963"/>
    </location>
</feature>
<dbReference type="InterPro" id="IPR019787">
    <property type="entry name" value="Znf_PHD-finger"/>
</dbReference>
<feature type="compositionally biased region" description="Basic residues" evidence="5">
    <location>
        <begin position="1330"/>
        <end position="1345"/>
    </location>
</feature>
<feature type="region of interest" description="Disordered" evidence="5">
    <location>
        <begin position="2742"/>
        <end position="2867"/>
    </location>
</feature>
<keyword evidence="3" id="KW-0862">Zinc</keyword>
<evidence type="ECO:0000256" key="1">
    <source>
        <dbReference type="ARBA" id="ARBA00022723"/>
    </source>
</evidence>
<feature type="compositionally biased region" description="Basic and acidic residues" evidence="5">
    <location>
        <begin position="2164"/>
        <end position="2184"/>
    </location>
</feature>
<feature type="region of interest" description="Disordered" evidence="5">
    <location>
        <begin position="3094"/>
        <end position="3225"/>
    </location>
</feature>
<evidence type="ECO:0000256" key="2">
    <source>
        <dbReference type="ARBA" id="ARBA00022771"/>
    </source>
</evidence>
<feature type="compositionally biased region" description="Polar residues" evidence="5">
    <location>
        <begin position="543"/>
        <end position="565"/>
    </location>
</feature>
<feature type="compositionally biased region" description="Low complexity" evidence="5">
    <location>
        <begin position="3376"/>
        <end position="3390"/>
    </location>
</feature>
<dbReference type="InterPro" id="IPR011011">
    <property type="entry name" value="Znf_FYVE_PHD"/>
</dbReference>
<dbReference type="RefSeq" id="XP_013075442.2">
    <property type="nucleotide sequence ID" value="XM_013219988.2"/>
</dbReference>
<feature type="compositionally biased region" description="Basic and acidic residues" evidence="5">
    <location>
        <begin position="1118"/>
        <end position="1129"/>
    </location>
</feature>
<dbReference type="KEGG" id="bgt:106061787"/>
<feature type="compositionally biased region" description="Basic and acidic residues" evidence="5">
    <location>
        <begin position="1459"/>
        <end position="1469"/>
    </location>
</feature>
<dbReference type="PANTHER" id="PTHR14296">
    <property type="entry name" value="REMODELING AND SPACING FACTOR 1"/>
    <property type="match status" value="1"/>
</dbReference>
<feature type="compositionally biased region" description="Basic and acidic residues" evidence="5">
    <location>
        <begin position="596"/>
        <end position="622"/>
    </location>
</feature>
<evidence type="ECO:0000313" key="7">
    <source>
        <dbReference type="Proteomes" id="UP001165740"/>
    </source>
</evidence>
<feature type="region of interest" description="Disordered" evidence="5">
    <location>
        <begin position="593"/>
        <end position="622"/>
    </location>
</feature>
<feature type="region of interest" description="Disordered" evidence="5">
    <location>
        <begin position="193"/>
        <end position="227"/>
    </location>
</feature>
<feature type="compositionally biased region" description="Basic residues" evidence="5">
    <location>
        <begin position="2826"/>
        <end position="2836"/>
    </location>
</feature>
<feature type="compositionally biased region" description="Basic residues" evidence="5">
    <location>
        <begin position="1256"/>
        <end position="1267"/>
    </location>
</feature>
<dbReference type="PANTHER" id="PTHR14296:SF16">
    <property type="entry name" value="REMODELING AND SPACING FACTOR 1"/>
    <property type="match status" value="1"/>
</dbReference>
<feature type="compositionally biased region" description="Basic and acidic residues" evidence="5">
    <location>
        <begin position="3295"/>
        <end position="3306"/>
    </location>
</feature>
<feature type="region of interest" description="Disordered" evidence="5">
    <location>
        <begin position="784"/>
        <end position="822"/>
    </location>
</feature>
<dbReference type="InterPro" id="IPR001965">
    <property type="entry name" value="Znf_PHD"/>
</dbReference>
<feature type="compositionally biased region" description="Basic and acidic residues" evidence="5">
    <location>
        <begin position="216"/>
        <end position="227"/>
    </location>
</feature>
<feature type="compositionally biased region" description="Polar residues" evidence="5">
    <location>
        <begin position="2771"/>
        <end position="2782"/>
    </location>
</feature>
<dbReference type="PROSITE" id="PS50016">
    <property type="entry name" value="ZF_PHD_2"/>
    <property type="match status" value="1"/>
</dbReference>
<feature type="compositionally biased region" description="Basic residues" evidence="5">
    <location>
        <begin position="3400"/>
        <end position="3409"/>
    </location>
</feature>
<dbReference type="Gene3D" id="2.30.30.1150">
    <property type="match status" value="1"/>
</dbReference>
<protein>
    <submittedName>
        <fullName evidence="8">Uncharacterized protein LOC106061787 isoform X1</fullName>
    </submittedName>
</protein>
<feature type="compositionally biased region" description="Basic and acidic residues" evidence="5">
    <location>
        <begin position="889"/>
        <end position="898"/>
    </location>
</feature>
<sequence>MASVGEGDCHKDPNFAVICSFFDKYSSSLGLPEISYTELQKYLEDTDSDVSNVLIDIHVRLLRRIGKSSVTPERFEKNIIKFIHHYSEFDAWEVESYGYKHAKLDTKLRILKNLLESQFDYNVKFKEKVNESSAEDMRFLPIGRDKEGQAYWYFLDKDMNLLVYKEEQDDDAANTWQLVCSDRQDLAKLVNSLQNDNRSQEEKDKLSTADSPSSKEGSHEKDIDRKESIIKVEENGCSESTIPVDSKERFIEIKIHKCDSIDAYKQENPEPKTVVMKKEVEDIVVKASPNKAKKTTKKTRERNGTANKGEASLTGASDVLGQSQNTSSVKDSANGPKTVCELKILNEVIDLKETNEKQEVTSCLSIAEECSGSLLLLPSNQEAVLEKVDSSVAETPCAVKEVTDIRNETQKPLATHSPEDLSIFSKCLEKDKGDNLSLNETSSSSVLCEDSSVSGQISEQVLDLSTSVNTPKIVREQISDSQCLSKLDETSVEIKISEVTAGSCNNDDCTTLCNEMGKIDFTTKSKQITLPETGVDESVREVSPSTALPRTDQTSSEAETNTDSMSAKEEPSSQSKLCKTIPVNMLAANEVICPHTNKDPPDKQDDTENMNNHEKLSQDKNDVDSVLVNISDKSCKSNIETQQLTVCIDKESDSNKIDEHLTGEMREEKRNLNVSGTKIVSDEEGKLATDVSSDKTSNINEDNKVKFSDKPNETSDIHDKKSEELSPEKSTEICAIKCSKHSETCVSVEGNPVELHAVENDNSPEKNSDDALVPEKLKETCVISGKMPTESEEFKPVETPDLEKNKTTEVVPSENVSAEVSAREEKISTDVFVSEENKSTQFYLLNASVPEGNISEIPTKNIAAETSVAESIDDSVPKENVSTDASVAEENKSSEVSDPKVIVSSDALGAEESKSTEAFVPKENLSTDTSVEKENKSTAWAFDKDVSTDTVVSDDNKSIEAFVSEENKSTEASVSEEIKSTEASVSEENKLTEASVSEEIKSTEASVSEENKLTEASISEETNCTEVSVSEENKSIEASAVSEENKSSEVCISKEKKSIEASVSEDKKSSEALISEENKSTETAISGENKSTEASVSVENKSMETDVSLENKATEASVSRENKSMKTDVSEEINSTETSVSKENKCNEASIFKERKSVQDSVPKETVELSKTIECSTSEQKEANANVTFTGSDKIIDINSSTALNLSKAISNNTSNTPDTIAKVDDSIIVKSENNSQLEPEESACEHEPLSQKQVSKSRTRKPKVSNKKNTLVDGTLLETKTNETFTQESQQMAGGELQKSSGNEPHRNLKRAAPEPGSDDFVDSEPNGKKAKQAVKNQKSRRGRNAAARGLAAKVAAGDTESDDSEIPLSEIRSRGQLKAARSKAGNAKTVGNNKGQENDVEENAANAKRAKKKKPGSSSEPVTEEEVTPAKKGRNLAQSSAAKKKATKVAQSNKAAKKNEPKTLAKDNEEESGGRRRSLRVQQLKARRPPTPSSPSEVSEDEDETEGENLDKDFFDSSFTPEEESGDEEFKPKGRNFQRQAARTEHVNDEEVVNDDTPCVKCGKYNHPEMILLCDKCDAGYHTACLRPPLMLIPDGDWFCPPCEHLMLITKLLECLQALDNAMKKKDRLSKRQERLAFVGINISNILHGDRKSYTQDKKLKEDQQCQENEESDTQEDSQSSSSESESPKRTFRSERLALRQAQKRSRHEKHKQRRSRHPQSPDGEVLTKRTCRLRNAVSYQFKEFDELISNAIEDDKPCKREKPPGQYVTCIRRGKDMSNILGASDEEDEKIRLRDGDTGPPPPVLKKRTKRKLTKLDSDEEPDEDDDSEEFKLSDEEDSSEASDAEEEEDDASSTNLDSGDWKPKKTWYNSNSPSHRPKRKAKSFVVDDDDYESDERCNKRRSTRNSNRGRVHYNVWDSEDEETEIEQSTSDFCSDDSDSFSGKKKKQKAKSATAKKKGKVKEEEGSDSQSDSSIARRRKLLRKLVKKRRKDTSESPDSEIESQKKNEKSSKKKTKKSSSEDTDYSATEDSDSGESPKFKKKNVLRSSDEDTDKTVDEDAEKSFPLKEEQKPVEAELETVPVKKKPSLEVPITEALTIEVPTKEAPAEETLKKEEIQPKPEVVPKSKPRIGPKSKMRQMKGKKRNEQQEPGNAPVASEDNVPDKVRKVSDEEAERTEEMKFAKASTVKKPPARRQRGKSKECLSEPGQLEIKPQALVDKNSDNLLVEPERQVTKKKKVPNFLDVPSGGEDSDDQKSNKSQKLSSDSTEKDTSKVDLANVSTVPQAPVELHSNYGGYPYPGQTSHPHPMQFAPNPAHYHPSHSPEDMSSFSHEHPPPHSGQPHSSHQRPMIGPSRQPPPRFDHPHFPPSHVSMNPMHQIGSPMRHPMYPPGANTNPAYHFQPGMNQGYPTQEPGEVISQAHKPMAHSNYSQHKPPPPPGVMAHSSMQQNASFHMQQPNDIPTGYMQNYSSNRMPLPKETASQGRREMVPGNAREMGPGNIREMGPGKVREMAPAPRETGSGNARDMGPGNIREMGPGKVREMAPGHREIGPGNARDMGHGNIREMGPGNVREMAPGHREIGPGNARDMGHGNIREMGPGNVREMVPGHRDIGPGNERVIGPGSARPEREIGPSGARDIHSGSLRDLGPGESRDMGPSGPRDIVPSSARDMAHGGHREMGPGGLREMSQGGPREMSQGGPREMGQGGPREMGPGSLREMGHPYYGIQTPYHSMHQHYPGHYQGGISGHQMSSPLNSMGQMTKNLGHEHSMPQSFSHMPSTDGSREQHSTMVSPHKVETEQKQRYTPEKSEMNNVKKNEGKEGKRSKAQNKSKPRMKVTSPPMGATEPTAAVTKSSKSGMGDQEGVTDEKDVHRSVPMGDANLSVQPGVAGYKSLEQAYGGPGHMPPYPIPYTAHSQPHSLSMAHPPKHASFMPPSAHMPPNHAPTSGSSPFKPEMGQVSADIKPNIVDNKGEISKQTLSPTDQKPNVTYTTNPPQNQVKGPTEPTSNQVNPATMPYPQRYAGPPNVQGPNQIPAHGHYHYPGPYYQSYGHPPGQAMHPPNTWPQNMPPYGPRMGSPNAYPYSVHSEAMNQGYNIMTKNAPPSTKETTASNPNTTKMNPEAMNAQFSKSLRQSNSGNETDHSTTEKMDSQNPQNANKSSETKPPVEGELAKDPPKDPQHQVPHTAAQLPHRPVPSHSSSSSKSSDVLSSSQAESLSTSAPSGPKQLHHLTTAVSTAAMNSWAESMHYQQQHGVSSWPGMNDPNQIRMMQSYAASGMMGGPHYPPKFHQQHVHGNVHPDQKMGHSDGRLMGPNDGRPIGPTESRPMGPGPYLSQGYQGFEGGYPPSNSLSQSQGQDYSRSSQRPDLNSKQTLKPQEDSLNLSLDQSQSGDDLAAESNAASKPKRAKTQKKSAKDGSGSGRVRSAKGRGRGRGGFMIDNLLQARGIEGEEEGEDSGEMKDIVSYVTTDEYFKQQTSS</sequence>
<dbReference type="InterPro" id="IPR028938">
    <property type="entry name" value="Rsf1-like"/>
</dbReference>
<feature type="compositionally biased region" description="Low complexity" evidence="5">
    <location>
        <begin position="3195"/>
        <end position="3221"/>
    </location>
</feature>
<evidence type="ECO:0000256" key="3">
    <source>
        <dbReference type="ARBA" id="ARBA00022833"/>
    </source>
</evidence>
<name>A0A9U8E7P6_BIOGL</name>
<feature type="compositionally biased region" description="Basic and acidic residues" evidence="5">
    <location>
        <begin position="2050"/>
        <end position="2077"/>
    </location>
</feature>
<reference evidence="8" key="1">
    <citation type="submission" date="2025-08" db="UniProtKB">
        <authorList>
            <consortium name="RefSeq"/>
        </authorList>
    </citation>
    <scope>IDENTIFICATION</scope>
</reference>
<feature type="compositionally biased region" description="Basic and acidic residues" evidence="5">
    <location>
        <begin position="2671"/>
        <end position="2680"/>
    </location>
</feature>
<feature type="compositionally biased region" description="Polar residues" evidence="5">
    <location>
        <begin position="3149"/>
        <end position="3158"/>
    </location>
</feature>
<feature type="compositionally biased region" description="Basic residues" evidence="5">
    <location>
        <begin position="291"/>
        <end position="300"/>
    </location>
</feature>
<feature type="region of interest" description="Disordered" evidence="5">
    <location>
        <begin position="289"/>
        <end position="334"/>
    </location>
</feature>
<organism evidence="7 8">
    <name type="scientific">Biomphalaria glabrata</name>
    <name type="common">Bloodfluke planorb</name>
    <name type="synonym">Freshwater snail</name>
    <dbReference type="NCBI Taxonomy" id="6526"/>
    <lineage>
        <taxon>Eukaryota</taxon>
        <taxon>Metazoa</taxon>
        <taxon>Spiralia</taxon>
        <taxon>Lophotrochozoa</taxon>
        <taxon>Mollusca</taxon>
        <taxon>Gastropoda</taxon>
        <taxon>Heterobranchia</taxon>
        <taxon>Euthyneura</taxon>
        <taxon>Panpulmonata</taxon>
        <taxon>Hygrophila</taxon>
        <taxon>Lymnaeoidea</taxon>
        <taxon>Planorbidae</taxon>
        <taxon>Biomphalaria</taxon>
    </lineage>
</organism>
<dbReference type="GO" id="GO:0031213">
    <property type="term" value="C:RSF complex"/>
    <property type="evidence" value="ECO:0007669"/>
    <property type="project" value="InterPro"/>
</dbReference>
<feature type="compositionally biased region" description="Basic residues" evidence="5">
    <location>
        <begin position="1902"/>
        <end position="1915"/>
    </location>
</feature>
<feature type="compositionally biased region" description="Low complexity" evidence="5">
    <location>
        <begin position="1346"/>
        <end position="1359"/>
    </location>
</feature>
<feature type="region of interest" description="Disordered" evidence="5">
    <location>
        <begin position="532"/>
        <end position="576"/>
    </location>
</feature>
<feature type="compositionally biased region" description="Basic residues" evidence="5">
    <location>
        <begin position="1704"/>
        <end position="1720"/>
    </location>
</feature>
<feature type="compositionally biased region" description="Basic and acidic residues" evidence="5">
    <location>
        <begin position="1688"/>
        <end position="1700"/>
    </location>
</feature>
<gene>
    <name evidence="8" type="primary">LOC106061787</name>
</gene>
<feature type="compositionally biased region" description="Basic and acidic residues" evidence="5">
    <location>
        <begin position="792"/>
        <end position="807"/>
    </location>
</feature>
<feature type="compositionally biased region" description="Basic and acidic residues" evidence="5">
    <location>
        <begin position="3159"/>
        <end position="3178"/>
    </location>
</feature>
<feature type="region of interest" description="Disordered" evidence="5">
    <location>
        <begin position="2477"/>
        <end position="2532"/>
    </location>
</feature>
<feature type="compositionally biased region" description="Polar residues" evidence="5">
    <location>
        <begin position="690"/>
        <end position="700"/>
    </location>
</feature>
<dbReference type="OrthoDB" id="10055895at2759"/>
<feature type="compositionally biased region" description="Polar residues" evidence="5">
    <location>
        <begin position="2975"/>
        <end position="3012"/>
    </location>
</feature>
<feature type="region of interest" description="Disordered" evidence="5">
    <location>
        <begin position="1758"/>
        <end position="2368"/>
    </location>
</feature>
<dbReference type="GeneID" id="106061787"/>
<evidence type="ECO:0000313" key="8">
    <source>
        <dbReference type="RefSeq" id="XP_013075442.2"/>
    </source>
</evidence>